<dbReference type="SUPFAM" id="SSF56801">
    <property type="entry name" value="Acetyl-CoA synthetase-like"/>
    <property type="match status" value="1"/>
</dbReference>
<dbReference type="Pfam" id="PF00501">
    <property type="entry name" value="AMP-binding"/>
    <property type="match status" value="1"/>
</dbReference>
<dbReference type="InterPro" id="IPR042099">
    <property type="entry name" value="ANL_N_sf"/>
</dbReference>
<dbReference type="PROSITE" id="PS00455">
    <property type="entry name" value="AMP_BINDING"/>
    <property type="match status" value="1"/>
</dbReference>
<keyword evidence="5" id="KW-0436">Ligase</keyword>
<keyword evidence="6" id="KW-1185">Reference proteome</keyword>
<comment type="caution">
    <text evidence="5">The sequence shown here is derived from an EMBL/GenBank/DDBJ whole genome shotgun (WGS) entry which is preliminary data.</text>
</comment>
<evidence type="ECO:0000256" key="3">
    <source>
        <dbReference type="SAM" id="SignalP"/>
    </source>
</evidence>
<evidence type="ECO:0000259" key="4">
    <source>
        <dbReference type="Pfam" id="PF00501"/>
    </source>
</evidence>
<evidence type="ECO:0000313" key="6">
    <source>
        <dbReference type="Proteomes" id="UP001150062"/>
    </source>
</evidence>
<dbReference type="InterPro" id="IPR000873">
    <property type="entry name" value="AMP-dep_synth/lig_dom"/>
</dbReference>
<evidence type="ECO:0000256" key="1">
    <source>
        <dbReference type="ARBA" id="ARBA00022741"/>
    </source>
</evidence>
<evidence type="ECO:0000256" key="2">
    <source>
        <dbReference type="ARBA" id="ARBA00022840"/>
    </source>
</evidence>
<dbReference type="GO" id="GO:0016874">
    <property type="term" value="F:ligase activity"/>
    <property type="evidence" value="ECO:0007669"/>
    <property type="project" value="UniProtKB-KW"/>
</dbReference>
<reference evidence="5" key="1">
    <citation type="submission" date="2022-08" db="EMBL/GenBank/DDBJ databases">
        <title>Novel sulfate-reducing endosymbionts in the free-living metamonad Anaeramoeba.</title>
        <authorList>
            <person name="Jerlstrom-Hultqvist J."/>
            <person name="Cepicka I."/>
            <person name="Gallot-Lavallee L."/>
            <person name="Salas-Leiva D."/>
            <person name="Curtis B.A."/>
            <person name="Zahonova K."/>
            <person name="Pipaliya S."/>
            <person name="Dacks J."/>
            <person name="Roger A.J."/>
        </authorList>
    </citation>
    <scope>NUCLEOTIDE SEQUENCE</scope>
    <source>
        <strain evidence="5">Schooner1</strain>
    </source>
</reference>
<name>A0ABQ8XKG6_9EUKA</name>
<keyword evidence="3" id="KW-0732">Signal</keyword>
<dbReference type="Proteomes" id="UP001150062">
    <property type="component" value="Unassembled WGS sequence"/>
</dbReference>
<feature type="chain" id="PRO_5046458390" evidence="3">
    <location>
        <begin position="19"/>
        <end position="677"/>
    </location>
</feature>
<sequence length="677" mass="77814">MFFNLLTAISLIIWYVFFKGSKKPINKNFANTKVIDGETIYRNYHNSFEKELPCTWDEDIQTVYELVEKTLKKYPNNKGFGTQKKLPNGEFGDYEWVTYSEFGKLRLHFGAGLKNYGLKRGDFVLVWAPNRFEWKIAEDCCSPYSFVHCPLYDTLGPHSTEHILNQTEAKVIVCDKTKLKKFVEFKKKCKNLEYIVSMDDDFDEELIQELKNNGLSLLRMSEVIEIGKEIFNESLLDIPKPEDLCMIMYTSGTTGLPKGVMMTHKNMIAISYFTRGIGFNFFETDTYLSYLPLTHVYEKLVSNTIIGLGARCGFSSDGVRNLSTDLHKLNPTVFLSVPRVLSRFQDKILAKIESGPAVAKYLFKFCFWAKKRDLRLGRHFSLWDKLIFNKIKAKIASNIRFISSGSAPLSPADYNFARVVVCPNLYKAYGMTESLGGAFANKDCTNSEFVGPLTIVNELKLVDVEDLNYFSANNEGEILLRGPATFQGYFKMDKKTKETITNDGWVRTGDIGRMNPNGTLSIIDRKKNIFKLSQGEYVAPEFLENLYVRSPSIAQIFINGSSLKNYLVAIVVPDFEIYDINPLDEEKTVKKCKEEDFKEKLIAELNNKAKKSNLKGFEFLKNIHLEHKQFSNSNGLLTDTFKTKRPAVIKRYNNIFQKLYHEYETVMLPKKKNKKEK</sequence>
<dbReference type="Gene3D" id="3.40.50.12780">
    <property type="entry name" value="N-terminal domain of ligase-like"/>
    <property type="match status" value="1"/>
</dbReference>
<dbReference type="EMBL" id="JAOAOG010000291">
    <property type="protein sequence ID" value="KAJ6232580.1"/>
    <property type="molecule type" value="Genomic_DNA"/>
</dbReference>
<accession>A0ABQ8XKG6</accession>
<keyword evidence="1" id="KW-0547">Nucleotide-binding</keyword>
<feature type="domain" description="AMP-dependent synthetase/ligase" evidence="4">
    <location>
        <begin position="92"/>
        <end position="490"/>
    </location>
</feature>
<evidence type="ECO:0000313" key="5">
    <source>
        <dbReference type="EMBL" id="KAJ6232580.1"/>
    </source>
</evidence>
<keyword evidence="2" id="KW-0067">ATP-binding</keyword>
<proteinExistence type="predicted"/>
<protein>
    <submittedName>
        <fullName evidence="5">Long-chain-fatty-acid--coa ligase 5</fullName>
    </submittedName>
</protein>
<organism evidence="5 6">
    <name type="scientific">Anaeramoeba flamelloides</name>
    <dbReference type="NCBI Taxonomy" id="1746091"/>
    <lineage>
        <taxon>Eukaryota</taxon>
        <taxon>Metamonada</taxon>
        <taxon>Anaeramoebidae</taxon>
        <taxon>Anaeramoeba</taxon>
    </lineage>
</organism>
<gene>
    <name evidence="5" type="ORF">M0813_04797</name>
</gene>
<dbReference type="PANTHER" id="PTHR43272">
    <property type="entry name" value="LONG-CHAIN-FATTY-ACID--COA LIGASE"/>
    <property type="match status" value="1"/>
</dbReference>
<dbReference type="InterPro" id="IPR020845">
    <property type="entry name" value="AMP-binding_CS"/>
</dbReference>
<feature type="signal peptide" evidence="3">
    <location>
        <begin position="1"/>
        <end position="18"/>
    </location>
</feature>
<dbReference type="PANTHER" id="PTHR43272:SF33">
    <property type="entry name" value="AMP-BINDING DOMAIN-CONTAINING PROTEIN-RELATED"/>
    <property type="match status" value="1"/>
</dbReference>